<keyword evidence="2" id="KW-0378">Hydrolase</keyword>
<keyword evidence="3" id="KW-0472">Membrane</keyword>
<keyword evidence="3" id="KW-1133">Transmembrane helix</keyword>
<evidence type="ECO:0000256" key="3">
    <source>
        <dbReference type="SAM" id="Phobius"/>
    </source>
</evidence>
<accession>A0AAP2E1Z2</accession>
<dbReference type="EMBL" id="JAHESE010000037">
    <property type="protein sequence ID" value="MBT1711620.1"/>
    <property type="molecule type" value="Genomic_DNA"/>
</dbReference>
<proteinExistence type="predicted"/>
<dbReference type="InterPro" id="IPR029052">
    <property type="entry name" value="Metallo-depent_PP-like"/>
</dbReference>
<dbReference type="Proteomes" id="UP001319080">
    <property type="component" value="Unassembled WGS sequence"/>
</dbReference>
<evidence type="ECO:0000256" key="2">
    <source>
        <dbReference type="ARBA" id="ARBA00022801"/>
    </source>
</evidence>
<feature type="transmembrane region" description="Helical" evidence="3">
    <location>
        <begin position="43"/>
        <end position="66"/>
    </location>
</feature>
<evidence type="ECO:0000313" key="5">
    <source>
        <dbReference type="EMBL" id="MBT1711620.1"/>
    </source>
</evidence>
<name>A0AAP2E1Z2_9BACT</name>
<dbReference type="SUPFAM" id="SSF56300">
    <property type="entry name" value="Metallo-dependent phosphatases"/>
    <property type="match status" value="1"/>
</dbReference>
<keyword evidence="6" id="KW-1185">Reference proteome</keyword>
<dbReference type="GO" id="GO:0016020">
    <property type="term" value="C:membrane"/>
    <property type="evidence" value="ECO:0007669"/>
    <property type="project" value="GOC"/>
</dbReference>
<dbReference type="PANTHER" id="PTHR31302">
    <property type="entry name" value="TRANSMEMBRANE PROTEIN WITH METALLOPHOSPHOESTERASE DOMAIN-RELATED"/>
    <property type="match status" value="1"/>
</dbReference>
<dbReference type="AlphaFoldDB" id="A0AAP2E1Z2"/>
<keyword evidence="3" id="KW-0812">Transmembrane</keyword>
<evidence type="ECO:0000313" key="6">
    <source>
        <dbReference type="Proteomes" id="UP001319080"/>
    </source>
</evidence>
<protein>
    <submittedName>
        <fullName evidence="5">Metallophosphoesterase</fullName>
    </submittedName>
</protein>
<reference evidence="5 6" key="1">
    <citation type="submission" date="2021-05" db="EMBL/GenBank/DDBJ databases">
        <title>A Polyphasic approach of four new species of the genus Ohtaekwangia: Ohtaekwangia histidinii sp. nov., Ohtaekwangia cretensis sp. nov., Ohtaekwangia indiensis sp. nov., Ohtaekwangia reichenbachii sp. nov. from diverse environment.</title>
        <authorList>
            <person name="Octaviana S."/>
        </authorList>
    </citation>
    <scope>NUCLEOTIDE SEQUENCE [LARGE SCALE GENOMIC DNA]</scope>
    <source>
        <strain evidence="5 6">PWU5</strain>
    </source>
</reference>
<feature type="transmembrane region" description="Helical" evidence="3">
    <location>
        <begin position="78"/>
        <end position="99"/>
    </location>
</feature>
<gene>
    <name evidence="5" type="ORF">KK062_25480</name>
</gene>
<comment type="caution">
    <text evidence="5">The sequence shown here is derived from an EMBL/GenBank/DDBJ whole genome shotgun (WGS) entry which is preliminary data.</text>
</comment>
<dbReference type="GO" id="GO:0009245">
    <property type="term" value="P:lipid A biosynthetic process"/>
    <property type="evidence" value="ECO:0007669"/>
    <property type="project" value="TreeGrafter"/>
</dbReference>
<dbReference type="InterPro" id="IPR004843">
    <property type="entry name" value="Calcineurin-like_PHP"/>
</dbReference>
<dbReference type="Pfam" id="PF00149">
    <property type="entry name" value="Metallophos"/>
    <property type="match status" value="1"/>
</dbReference>
<dbReference type="Gene3D" id="3.60.21.10">
    <property type="match status" value="1"/>
</dbReference>
<evidence type="ECO:0000259" key="4">
    <source>
        <dbReference type="Pfam" id="PF00149"/>
    </source>
</evidence>
<evidence type="ECO:0000256" key="1">
    <source>
        <dbReference type="ARBA" id="ARBA00022723"/>
    </source>
</evidence>
<dbReference type="GO" id="GO:0046872">
    <property type="term" value="F:metal ion binding"/>
    <property type="evidence" value="ECO:0007669"/>
    <property type="project" value="UniProtKB-KW"/>
</dbReference>
<dbReference type="PANTHER" id="PTHR31302:SF31">
    <property type="entry name" value="PHOSPHODIESTERASE YAEI"/>
    <property type="match status" value="1"/>
</dbReference>
<feature type="transmembrane region" description="Helical" evidence="3">
    <location>
        <begin position="12"/>
        <end position="31"/>
    </location>
</feature>
<sequence length="424" mass="47599">MDGLALFRLDTALIAALIIVVVDVYILRALRGVLQHTSRAVRLGGYTVHWTIMTAAIVAAAWYYVADPLNFYSITREWLVGIFATVYLSKITALSVLLLDDLRRVALRIRKKLQPATTTPSGIPIPRSEFLNKTAIIAASVPLTALTMGILSGAHDYRVVRRNIYLPNLPKAFDGLRIGQLSDVHAGTLFHRTAIQGGVDLLMAEKPDLIFFTGDLVNYYSREVKPYISLFGRLRAPLGVFSITGNHDYGDYVWWPSDEAKQENFQLLQAAHREMGYRLLLNENQMIKVGNEPMAILGTENWSLRRRQKYGDVAKALQGAGDTDLRLLLAHDPTYWDAVVRKQYPMIDITFSGHTHGYQCGVEAGGFRWSPAQYHYRQWADLYQEGQQHIYVNRGFGSIGYPGRLGMAPELTVLTLRAGYPPQA</sequence>
<keyword evidence="1" id="KW-0479">Metal-binding</keyword>
<dbReference type="InterPro" id="IPR051158">
    <property type="entry name" value="Metallophosphoesterase_sf"/>
</dbReference>
<dbReference type="GO" id="GO:0008758">
    <property type="term" value="F:UDP-2,3-diacylglucosamine hydrolase activity"/>
    <property type="evidence" value="ECO:0007669"/>
    <property type="project" value="TreeGrafter"/>
</dbReference>
<organism evidence="5 6">
    <name type="scientific">Dawidia cretensis</name>
    <dbReference type="NCBI Taxonomy" id="2782350"/>
    <lineage>
        <taxon>Bacteria</taxon>
        <taxon>Pseudomonadati</taxon>
        <taxon>Bacteroidota</taxon>
        <taxon>Cytophagia</taxon>
        <taxon>Cytophagales</taxon>
        <taxon>Chryseotaleaceae</taxon>
        <taxon>Dawidia</taxon>
    </lineage>
</organism>
<feature type="domain" description="Calcineurin-like phosphoesterase" evidence="4">
    <location>
        <begin position="176"/>
        <end position="358"/>
    </location>
</feature>